<evidence type="ECO:0000313" key="3">
    <source>
        <dbReference type="EMBL" id="SFK62915.1"/>
    </source>
</evidence>
<evidence type="ECO:0000256" key="1">
    <source>
        <dbReference type="SAM" id="MobiDB-lite"/>
    </source>
</evidence>
<keyword evidence="3" id="KW-0645">Protease</keyword>
<keyword evidence="4" id="KW-1185">Reference proteome</keyword>
<feature type="region of interest" description="Disordered" evidence="1">
    <location>
        <begin position="913"/>
        <end position="960"/>
    </location>
</feature>
<feature type="region of interest" description="Disordered" evidence="1">
    <location>
        <begin position="817"/>
        <end position="837"/>
    </location>
</feature>
<dbReference type="GO" id="GO:0006508">
    <property type="term" value="P:proteolysis"/>
    <property type="evidence" value="ECO:0007669"/>
    <property type="project" value="UniProtKB-KW"/>
</dbReference>
<dbReference type="Gene3D" id="3.10.620.30">
    <property type="match status" value="1"/>
</dbReference>
<sequence>MPDRSPPPKSRGREYGRALLVLCCAAALVLAASLVPALAGSAPADALVFVEGGSDGDSSSGGRSGLGALDNGNRTDVGGSLGNQSDNAFQSLGTETHFTVQSTTGAYWRTGSYDRYTGSGWTQTGDSRPYDGSVDLDGLRDTEVSYEVTLERSATSLPTVWMPQRVSLDEQLRVTPGGALRATESVPAETTYTGQSVTPPSDPALLRSAGRDYPPDVADQYTRLPDSTPDRLTAFTDELTADANSPYEKAVRIERWLEANKTYSLDASHDTGADVADQFVFEMDEGYCEYFATTMVTMLRSQDVPARYAVGYSTGQQTDENSYTVRGMNAHAWVEVYFPDVGWVQFDPTPGAARLQEEQEAFEASNENGSYAPTEQGSPGETSSINESSSETPGEGNGPNAAETPPSEPSTPASGEGTATESPETTDSADQPQPSGYALDLNTTPVPGRSVNVTVTNDGVPVSGVTVLFNDEPVGTTDRHGSVVATVPYTTEFTVSLAGRDVERQAALGAPPRGDLRYALDAPPVTLLESAQSNQSAPEGNTSQSYRLDTNVSLSLTGEPVTGNEITLAATIRGVPVRDAAVELDGEQVTTTDDRGRAQVTLPDESGNVTLAVSRDEAAGAETLTVRGLGLAVEPALPLSLPLQPVVVQARLGNQSLAGATVSIDGESVGETTVNGTLRPDLPFRDSVTVSVSKYGQTREQQVTGLYTNAALVAFVPGLLLVGLGISVVRRGVTPRSALRVLSRLADRLLRTTLATLVGFAAVVDSALHRAVDAARHVVATLRALLERRRALDEVLGSLRAWLLALVASNRTRIREASRRVTPTSGGPSTPAEEDSRTIREAWGRFLAVVSIPRARTKSPGEIATHAITVDELPSDPVETLRDVFREVEYGGRDASERLPRVEAAITAIEAHLAARRDGPDAETVERSDETSDTPEASGSTDGTDSTEPVDPAGPTGGSR</sequence>
<dbReference type="EMBL" id="FOTC01000001">
    <property type="protein sequence ID" value="SFK62915.1"/>
    <property type="molecule type" value="Genomic_DNA"/>
</dbReference>
<dbReference type="PANTHER" id="PTHR42736:SF1">
    <property type="entry name" value="PROTEIN-GLUTAMINE GAMMA-GLUTAMYLTRANSFERASE"/>
    <property type="match status" value="1"/>
</dbReference>
<feature type="region of interest" description="Disordered" evidence="1">
    <location>
        <begin position="53"/>
        <end position="88"/>
    </location>
</feature>
<feature type="domain" description="Transglutaminase-like" evidence="2">
    <location>
        <begin position="280"/>
        <end position="350"/>
    </location>
</feature>
<keyword evidence="3" id="KW-0378">Hydrolase</keyword>
<dbReference type="InterPro" id="IPR025403">
    <property type="entry name" value="TgpA-like_C"/>
</dbReference>
<feature type="compositionally biased region" description="Polar residues" evidence="1">
    <location>
        <begin position="419"/>
        <end position="434"/>
    </location>
</feature>
<dbReference type="STRING" id="553466.SAMN04487950_0259"/>
<proteinExistence type="predicted"/>
<organism evidence="3 4">
    <name type="scientific">Halogranum rubrum</name>
    <dbReference type="NCBI Taxonomy" id="553466"/>
    <lineage>
        <taxon>Archaea</taxon>
        <taxon>Methanobacteriati</taxon>
        <taxon>Methanobacteriota</taxon>
        <taxon>Stenosarchaea group</taxon>
        <taxon>Halobacteria</taxon>
        <taxon>Halobacteriales</taxon>
        <taxon>Haloferacaceae</taxon>
    </lineage>
</organism>
<dbReference type="AlphaFoldDB" id="A0A1I4B296"/>
<dbReference type="SUPFAM" id="SSF54001">
    <property type="entry name" value="Cysteine proteinases"/>
    <property type="match status" value="1"/>
</dbReference>
<feature type="compositionally biased region" description="Low complexity" evidence="1">
    <location>
        <begin position="401"/>
        <end position="417"/>
    </location>
</feature>
<feature type="compositionally biased region" description="Basic and acidic residues" evidence="1">
    <location>
        <begin position="913"/>
        <end position="930"/>
    </location>
</feature>
<feature type="compositionally biased region" description="Polar residues" evidence="1">
    <location>
        <begin position="934"/>
        <end position="947"/>
    </location>
</feature>
<feature type="compositionally biased region" description="Polar residues" evidence="1">
    <location>
        <begin position="365"/>
        <end position="377"/>
    </location>
</feature>
<feature type="compositionally biased region" description="Polar residues" evidence="1">
    <location>
        <begin position="441"/>
        <end position="450"/>
    </location>
</feature>
<dbReference type="Proteomes" id="UP000199607">
    <property type="component" value="Unassembled WGS sequence"/>
</dbReference>
<dbReference type="InterPro" id="IPR052901">
    <property type="entry name" value="Bact_TGase-like"/>
</dbReference>
<dbReference type="Pfam" id="PF01841">
    <property type="entry name" value="Transglut_core"/>
    <property type="match status" value="1"/>
</dbReference>
<dbReference type="InterPro" id="IPR038765">
    <property type="entry name" value="Papain-like_cys_pep_sf"/>
</dbReference>
<evidence type="ECO:0000259" key="2">
    <source>
        <dbReference type="SMART" id="SM00460"/>
    </source>
</evidence>
<dbReference type="GO" id="GO:0008233">
    <property type="term" value="F:peptidase activity"/>
    <property type="evidence" value="ECO:0007669"/>
    <property type="project" value="UniProtKB-KW"/>
</dbReference>
<dbReference type="InterPro" id="IPR002931">
    <property type="entry name" value="Transglutaminase-like"/>
</dbReference>
<accession>A0A1I4B296</accession>
<name>A0A1I4B296_9EURY</name>
<dbReference type="RefSeq" id="WP_089864707.1">
    <property type="nucleotide sequence ID" value="NZ_FOTC01000001.1"/>
</dbReference>
<dbReference type="Pfam" id="PF13559">
    <property type="entry name" value="DUF4129"/>
    <property type="match status" value="1"/>
</dbReference>
<evidence type="ECO:0000313" key="4">
    <source>
        <dbReference type="Proteomes" id="UP000199607"/>
    </source>
</evidence>
<dbReference type="PANTHER" id="PTHR42736">
    <property type="entry name" value="PROTEIN-GLUTAMINE GAMMA-GLUTAMYLTRANSFERASE"/>
    <property type="match status" value="1"/>
</dbReference>
<reference evidence="4" key="1">
    <citation type="submission" date="2016-10" db="EMBL/GenBank/DDBJ databases">
        <authorList>
            <person name="Varghese N."/>
            <person name="Submissions S."/>
        </authorList>
    </citation>
    <scope>NUCLEOTIDE SEQUENCE [LARGE SCALE GENOMIC DNA]</scope>
    <source>
        <strain evidence="4">CGMCC 1.7738</strain>
    </source>
</reference>
<dbReference type="SMART" id="SM00460">
    <property type="entry name" value="TGc"/>
    <property type="match status" value="1"/>
</dbReference>
<feature type="compositionally biased region" description="Low complexity" evidence="1">
    <location>
        <begin position="378"/>
        <end position="394"/>
    </location>
</feature>
<protein>
    <submittedName>
        <fullName evidence="3">Transglutaminase-like enzyme, putative cysteine protease</fullName>
    </submittedName>
</protein>
<feature type="region of interest" description="Disordered" evidence="1">
    <location>
        <begin position="359"/>
        <end position="450"/>
    </location>
</feature>
<gene>
    <name evidence="3" type="ORF">SAMN04487950_0259</name>
</gene>